<feature type="coiled-coil region" evidence="5">
    <location>
        <begin position="259"/>
        <end position="296"/>
    </location>
</feature>
<reference evidence="8" key="3">
    <citation type="submission" date="2025-09" db="UniProtKB">
        <authorList>
            <consortium name="Ensembl"/>
        </authorList>
    </citation>
    <scope>IDENTIFICATION</scope>
</reference>
<dbReference type="InterPro" id="IPR051051">
    <property type="entry name" value="E3_ubiq-ligase_TRIM/RNF"/>
</dbReference>
<dbReference type="SMART" id="SM00184">
    <property type="entry name" value="RING"/>
    <property type="match status" value="1"/>
</dbReference>
<evidence type="ECO:0000256" key="4">
    <source>
        <dbReference type="PROSITE-ProRule" id="PRU00024"/>
    </source>
</evidence>
<accession>A0A3P8TGY4</accession>
<dbReference type="PANTHER" id="PTHR25465:SF5">
    <property type="entry name" value="E3 UBIQUITIN_ISG15 LIGASE TRIM25-RELATED"/>
    <property type="match status" value="1"/>
</dbReference>
<dbReference type="GeneTree" id="ENSGT01150000286950"/>
<dbReference type="PROSITE" id="PS50119">
    <property type="entry name" value="ZF_BBOX"/>
    <property type="match status" value="1"/>
</dbReference>
<dbReference type="STRING" id="161767.ENSAPEP00000022933"/>
<name>A0A3P8TGY4_AMPPE</name>
<dbReference type="PANTHER" id="PTHR25465">
    <property type="entry name" value="B-BOX DOMAIN CONTAINING"/>
    <property type="match status" value="1"/>
</dbReference>
<evidence type="ECO:0000259" key="6">
    <source>
        <dbReference type="PROSITE" id="PS50089"/>
    </source>
</evidence>
<dbReference type="PROSITE" id="PS00518">
    <property type="entry name" value="ZF_RING_1"/>
    <property type="match status" value="1"/>
</dbReference>
<dbReference type="AlphaFoldDB" id="A0A3P8TGY4"/>
<dbReference type="InterPro" id="IPR013083">
    <property type="entry name" value="Znf_RING/FYVE/PHD"/>
</dbReference>
<dbReference type="Ensembl" id="ENSAPET00000023543.1">
    <property type="protein sequence ID" value="ENSAPEP00000022933.1"/>
    <property type="gene ID" value="ENSAPEG00000016336.1"/>
</dbReference>
<evidence type="ECO:0000313" key="8">
    <source>
        <dbReference type="Ensembl" id="ENSAPEP00000022933.1"/>
    </source>
</evidence>
<evidence type="ECO:0000313" key="9">
    <source>
        <dbReference type="Proteomes" id="UP000265080"/>
    </source>
</evidence>
<dbReference type="Pfam" id="PF00643">
    <property type="entry name" value="zf-B_box"/>
    <property type="match status" value="1"/>
</dbReference>
<sequence length="365" mass="41788">MAQAAILLDQEKLCCSICLDLLTYPVTIPCGHSYCMGCIINFWDDRTIHSCPQCRQRFTSRPVLMKSTMLAKLVEELKKAGLADASPDHSYAGPADVACDFCAERKWKAFKSCLTCMASYCKLHLQPHFNMAPLKKHKLIEATSKLQENICPRHDEVMKIFCRTDQQCICYLCAMDEHKGHATVSTAAERAERQKELGVDRKIIQQRLQSREKNAKVLQEKFEAIGVTADKAVSDCEKVFTDLIYLIEKKSSEVKQMIRSQQKTDESQIKEQQQELQQEITELRRKDAELEKLSSTEDHLHFLNSYSCLSHLRGTTRSSSSHDFTVQYYENTTAVVSERKNVITSMILNKYCVFICTSSHKLEIF</sequence>
<feature type="domain" description="RING-type" evidence="6">
    <location>
        <begin position="15"/>
        <end position="55"/>
    </location>
</feature>
<dbReference type="InterPro" id="IPR058030">
    <property type="entry name" value="TRIM8/14/16/25/29/45/65_CC"/>
</dbReference>
<dbReference type="SUPFAM" id="SSF57845">
    <property type="entry name" value="B-box zinc-binding domain"/>
    <property type="match status" value="1"/>
</dbReference>
<dbReference type="Proteomes" id="UP000265080">
    <property type="component" value="Chromosome 15"/>
</dbReference>
<protein>
    <submittedName>
        <fullName evidence="8">Uncharacterized protein</fullName>
    </submittedName>
</protein>
<keyword evidence="5" id="KW-0175">Coiled coil</keyword>
<dbReference type="OMA" id="FICTSSH"/>
<dbReference type="SMART" id="SM00336">
    <property type="entry name" value="BBOX"/>
    <property type="match status" value="2"/>
</dbReference>
<dbReference type="InterPro" id="IPR001841">
    <property type="entry name" value="Znf_RING"/>
</dbReference>
<keyword evidence="1" id="KW-0479">Metal-binding</keyword>
<organism evidence="8 9">
    <name type="scientific">Amphiprion percula</name>
    <name type="common">Orange clownfish</name>
    <name type="synonym">Lutjanus percula</name>
    <dbReference type="NCBI Taxonomy" id="161767"/>
    <lineage>
        <taxon>Eukaryota</taxon>
        <taxon>Metazoa</taxon>
        <taxon>Chordata</taxon>
        <taxon>Craniata</taxon>
        <taxon>Vertebrata</taxon>
        <taxon>Euteleostomi</taxon>
        <taxon>Actinopterygii</taxon>
        <taxon>Neopterygii</taxon>
        <taxon>Teleostei</taxon>
        <taxon>Neoteleostei</taxon>
        <taxon>Acanthomorphata</taxon>
        <taxon>Ovalentaria</taxon>
        <taxon>Pomacentridae</taxon>
        <taxon>Amphiprion</taxon>
    </lineage>
</organism>
<dbReference type="Gene3D" id="3.30.160.60">
    <property type="entry name" value="Classic Zinc Finger"/>
    <property type="match status" value="1"/>
</dbReference>
<keyword evidence="3" id="KW-0862">Zinc</keyword>
<dbReference type="CDD" id="cd19769">
    <property type="entry name" value="Bbox2_TRIM16-like"/>
    <property type="match status" value="1"/>
</dbReference>
<keyword evidence="9" id="KW-1185">Reference proteome</keyword>
<dbReference type="Gene3D" id="3.30.40.10">
    <property type="entry name" value="Zinc/RING finger domain, C3HC4 (zinc finger)"/>
    <property type="match status" value="1"/>
</dbReference>
<keyword evidence="2 4" id="KW-0863">Zinc-finger</keyword>
<evidence type="ECO:0000256" key="5">
    <source>
        <dbReference type="SAM" id="Coils"/>
    </source>
</evidence>
<evidence type="ECO:0000256" key="1">
    <source>
        <dbReference type="ARBA" id="ARBA00022723"/>
    </source>
</evidence>
<dbReference type="Gene3D" id="4.10.830.40">
    <property type="match status" value="1"/>
</dbReference>
<feature type="domain" description="B box-type" evidence="7">
    <location>
        <begin position="146"/>
        <end position="186"/>
    </location>
</feature>
<evidence type="ECO:0000256" key="2">
    <source>
        <dbReference type="ARBA" id="ARBA00022771"/>
    </source>
</evidence>
<reference evidence="8" key="2">
    <citation type="submission" date="2025-08" db="UniProtKB">
        <authorList>
            <consortium name="Ensembl"/>
        </authorList>
    </citation>
    <scope>IDENTIFICATION</scope>
</reference>
<dbReference type="Pfam" id="PF15227">
    <property type="entry name" value="zf-C3HC4_4"/>
    <property type="match status" value="1"/>
</dbReference>
<dbReference type="GO" id="GO:0008270">
    <property type="term" value="F:zinc ion binding"/>
    <property type="evidence" value="ECO:0007669"/>
    <property type="project" value="UniProtKB-KW"/>
</dbReference>
<dbReference type="Pfam" id="PF25600">
    <property type="entry name" value="TRIM_CC"/>
    <property type="match status" value="1"/>
</dbReference>
<reference evidence="8 9" key="1">
    <citation type="submission" date="2018-03" db="EMBL/GenBank/DDBJ databases">
        <title>Finding Nemo's genes: A chromosome-scale reference assembly of the genome of the orange clownfish Amphiprion percula.</title>
        <authorList>
            <person name="Lehmann R."/>
        </authorList>
    </citation>
    <scope>NUCLEOTIDE SEQUENCE</scope>
</reference>
<dbReference type="PROSITE" id="PS50089">
    <property type="entry name" value="ZF_RING_2"/>
    <property type="match status" value="1"/>
</dbReference>
<dbReference type="InterPro" id="IPR017907">
    <property type="entry name" value="Znf_RING_CS"/>
</dbReference>
<evidence type="ECO:0000256" key="3">
    <source>
        <dbReference type="ARBA" id="ARBA00022833"/>
    </source>
</evidence>
<dbReference type="InterPro" id="IPR000315">
    <property type="entry name" value="Znf_B-box"/>
</dbReference>
<proteinExistence type="predicted"/>
<dbReference type="SUPFAM" id="SSF57850">
    <property type="entry name" value="RING/U-box"/>
    <property type="match status" value="1"/>
</dbReference>
<evidence type="ECO:0000259" key="7">
    <source>
        <dbReference type="PROSITE" id="PS50119"/>
    </source>
</evidence>